<dbReference type="InterPro" id="IPR011990">
    <property type="entry name" value="TPR-like_helical_dom_sf"/>
</dbReference>
<protein>
    <recommendedName>
        <fullName evidence="4">Tetratricopeptide repeat protein</fullName>
    </recommendedName>
</protein>
<feature type="region of interest" description="Disordered" evidence="1">
    <location>
        <begin position="222"/>
        <end position="241"/>
    </location>
</feature>
<evidence type="ECO:0000313" key="3">
    <source>
        <dbReference type="Proteomes" id="UP000315724"/>
    </source>
</evidence>
<dbReference type="AlphaFoldDB" id="A0A517QKP5"/>
<dbReference type="SUPFAM" id="SSF48452">
    <property type="entry name" value="TPR-like"/>
    <property type="match status" value="1"/>
</dbReference>
<evidence type="ECO:0008006" key="4">
    <source>
        <dbReference type="Google" id="ProtNLM"/>
    </source>
</evidence>
<feature type="compositionally biased region" description="Basic and acidic residues" evidence="1">
    <location>
        <begin position="225"/>
        <end position="237"/>
    </location>
</feature>
<gene>
    <name evidence="2" type="ORF">Mal48_14580</name>
</gene>
<dbReference type="Pfam" id="PF14561">
    <property type="entry name" value="TPR_20"/>
    <property type="match status" value="1"/>
</dbReference>
<dbReference type="EMBL" id="CP036267">
    <property type="protein sequence ID" value="QDT32216.1"/>
    <property type="molecule type" value="Genomic_DNA"/>
</dbReference>
<proteinExistence type="predicted"/>
<evidence type="ECO:0000256" key="1">
    <source>
        <dbReference type="SAM" id="MobiDB-lite"/>
    </source>
</evidence>
<name>A0A517QKP5_9PLAN</name>
<dbReference type="Gene3D" id="1.25.40.10">
    <property type="entry name" value="Tetratricopeptide repeat domain"/>
    <property type="match status" value="2"/>
</dbReference>
<organism evidence="2 3">
    <name type="scientific">Thalassoglobus polymorphus</name>
    <dbReference type="NCBI Taxonomy" id="2527994"/>
    <lineage>
        <taxon>Bacteria</taxon>
        <taxon>Pseudomonadati</taxon>
        <taxon>Planctomycetota</taxon>
        <taxon>Planctomycetia</taxon>
        <taxon>Planctomycetales</taxon>
        <taxon>Planctomycetaceae</taxon>
        <taxon>Thalassoglobus</taxon>
    </lineage>
</organism>
<dbReference type="KEGG" id="tpol:Mal48_14580"/>
<keyword evidence="3" id="KW-1185">Reference proteome</keyword>
<accession>A0A517QKP5</accession>
<reference evidence="2 3" key="1">
    <citation type="submission" date="2019-02" db="EMBL/GenBank/DDBJ databases">
        <title>Deep-cultivation of Planctomycetes and their phenomic and genomic characterization uncovers novel biology.</title>
        <authorList>
            <person name="Wiegand S."/>
            <person name="Jogler M."/>
            <person name="Boedeker C."/>
            <person name="Pinto D."/>
            <person name="Vollmers J."/>
            <person name="Rivas-Marin E."/>
            <person name="Kohn T."/>
            <person name="Peeters S.H."/>
            <person name="Heuer A."/>
            <person name="Rast P."/>
            <person name="Oberbeckmann S."/>
            <person name="Bunk B."/>
            <person name="Jeske O."/>
            <person name="Meyerdierks A."/>
            <person name="Storesund J.E."/>
            <person name="Kallscheuer N."/>
            <person name="Luecker S."/>
            <person name="Lage O.M."/>
            <person name="Pohl T."/>
            <person name="Merkel B.J."/>
            <person name="Hornburger P."/>
            <person name="Mueller R.-W."/>
            <person name="Bruemmer F."/>
            <person name="Labrenz M."/>
            <person name="Spormann A.M."/>
            <person name="Op den Camp H."/>
            <person name="Overmann J."/>
            <person name="Amann R."/>
            <person name="Jetten M.S.M."/>
            <person name="Mascher T."/>
            <person name="Medema M.H."/>
            <person name="Devos D.P."/>
            <person name="Kaster A.-K."/>
            <person name="Ovreas L."/>
            <person name="Rohde M."/>
            <person name="Galperin M.Y."/>
            <person name="Jogler C."/>
        </authorList>
    </citation>
    <scope>NUCLEOTIDE SEQUENCE [LARGE SCALE GENOMIC DNA]</scope>
    <source>
        <strain evidence="2 3">Mal48</strain>
    </source>
</reference>
<dbReference type="Proteomes" id="UP000315724">
    <property type="component" value="Chromosome"/>
</dbReference>
<evidence type="ECO:0000313" key="2">
    <source>
        <dbReference type="EMBL" id="QDT32216.1"/>
    </source>
</evidence>
<sequence>MTAFGVTTWAVNRVGWAFGYNSYVNPYATSYVDNSSAYYDYSQPIVMTPDEQTLAADPASTEPPAALPETALSSFDQARNEFYDGDYDAALKSTDAALKEMPNDTAIHEFRALVTFALADYQQSAATLYAVLSVGPGWDWTTLSGLYPSVDVYTEQLRALESYCKKNPSDQASRFVLAYQYVTAGHNDAAIEQLQGLVKANPQDQVSIQMLQRLDPDAEIPNPAKKVEPPKPADPVEAKQLQGDWEATRDKSTYEMELAENQEFTWKFTTDGKTQEVRGIWSVDKDGVLAMEMNDSGVMLAQTIVKGNDLEFYMLGDTTGNDPIDFQKK</sequence>